<evidence type="ECO:0000313" key="2">
    <source>
        <dbReference type="Proteomes" id="UP000032427"/>
    </source>
</evidence>
<keyword evidence="2" id="KW-1185">Reference proteome</keyword>
<accession>A0A090IC37</accession>
<proteinExistence type="predicted"/>
<reference evidence="2" key="1">
    <citation type="submission" date="2014-09" db="EMBL/GenBank/DDBJ databases">
        <authorList>
            <person name="Hjerde E."/>
        </authorList>
    </citation>
    <scope>NUCLEOTIDE SEQUENCE [LARGE SCALE GENOMIC DNA]</scope>
    <source>
        <strain evidence="2">06/09/139</strain>
    </source>
</reference>
<sequence length="134" mass="15448">MMIAILLFTLFSSSGDMLGICVGLVVFIIIGGFGYSCYKENKVEQQVLDKDHYIEVFDGGVLFHIEDPINHHYFDNVKYSWEEILDIEISNYRSGTNLVFKLNKGKIFICFTNVLNAKKLYEDVENSLFDKNNK</sequence>
<organism evidence="1 2">
    <name type="scientific">Aliivibrio wodanis</name>
    <dbReference type="NCBI Taxonomy" id="80852"/>
    <lineage>
        <taxon>Bacteria</taxon>
        <taxon>Pseudomonadati</taxon>
        <taxon>Pseudomonadota</taxon>
        <taxon>Gammaproteobacteria</taxon>
        <taxon>Vibrionales</taxon>
        <taxon>Vibrionaceae</taxon>
        <taxon>Aliivibrio</taxon>
    </lineage>
</organism>
<dbReference type="EMBL" id="LN554847">
    <property type="protein sequence ID" value="CED57014.1"/>
    <property type="molecule type" value="Genomic_DNA"/>
</dbReference>
<dbReference type="PATRIC" id="fig|80852.17.peg.3125"/>
<name>A0A090IC37_9GAMM</name>
<dbReference type="KEGG" id="awd:AWOD_II_0367"/>
<dbReference type="OrthoDB" id="9897469at2"/>
<protein>
    <submittedName>
        <fullName evidence="1">Membrane protein</fullName>
    </submittedName>
</protein>
<dbReference type="AlphaFoldDB" id="A0A090IC37"/>
<dbReference type="GeneID" id="28542614"/>
<dbReference type="HOGENOM" id="CLU_1891758_0_0_6"/>
<gene>
    <name evidence="1" type="ORF">AWOD_II_0367</name>
</gene>
<dbReference type="Proteomes" id="UP000032427">
    <property type="component" value="Chromosome 2"/>
</dbReference>
<evidence type="ECO:0000313" key="1">
    <source>
        <dbReference type="EMBL" id="CED57014.1"/>
    </source>
</evidence>